<dbReference type="InterPro" id="IPR020568">
    <property type="entry name" value="Ribosomal_Su5_D2-typ_SF"/>
</dbReference>
<dbReference type="AlphaFoldDB" id="A0A9P5YV78"/>
<dbReference type="PANTHER" id="PTHR16301:SF25">
    <property type="entry name" value="PROTEIN IMPACT"/>
    <property type="match status" value="1"/>
</dbReference>
<feature type="domain" description="Impact N-terminal" evidence="3">
    <location>
        <begin position="49"/>
        <end position="155"/>
    </location>
</feature>
<dbReference type="InterPro" id="IPR001498">
    <property type="entry name" value="Impact_N"/>
</dbReference>
<dbReference type="SUPFAM" id="SSF54211">
    <property type="entry name" value="Ribosomal protein S5 domain 2-like"/>
    <property type="match status" value="1"/>
</dbReference>
<sequence>MPRNVSRLRHLTSSASQASTPARKKAKESEDDFDGWEYPIFSSDRLKERKSVFLAHASTVSNASQVSDFIDHLTSLAALKRATHRMYAYRIYTNSSHKILGQRDGGERGSGERLSRLLDKLECENVVVVVSRWYGGVPLGSDRWKIISSVAKEALYKGGFVKEKNIGATKMSNKPNSKNKKKR</sequence>
<dbReference type="EMBL" id="MU155297">
    <property type="protein sequence ID" value="KAF9476357.1"/>
    <property type="molecule type" value="Genomic_DNA"/>
</dbReference>
<protein>
    <submittedName>
        <fullName evidence="4">Ribosomal protein S5 domain 2-like protein</fullName>
    </submittedName>
</protein>
<dbReference type="GO" id="GO:0140469">
    <property type="term" value="P:GCN2-mediated signaling"/>
    <property type="evidence" value="ECO:0007669"/>
    <property type="project" value="TreeGrafter"/>
</dbReference>
<organism evidence="4 5">
    <name type="scientific">Pholiota conissans</name>
    <dbReference type="NCBI Taxonomy" id="109636"/>
    <lineage>
        <taxon>Eukaryota</taxon>
        <taxon>Fungi</taxon>
        <taxon>Dikarya</taxon>
        <taxon>Basidiomycota</taxon>
        <taxon>Agaricomycotina</taxon>
        <taxon>Agaricomycetes</taxon>
        <taxon>Agaricomycetidae</taxon>
        <taxon>Agaricales</taxon>
        <taxon>Agaricineae</taxon>
        <taxon>Strophariaceae</taxon>
        <taxon>Pholiota</taxon>
    </lineage>
</organism>
<proteinExistence type="inferred from homology"/>
<reference evidence="4" key="1">
    <citation type="submission" date="2020-11" db="EMBL/GenBank/DDBJ databases">
        <authorList>
            <consortium name="DOE Joint Genome Institute"/>
            <person name="Ahrendt S."/>
            <person name="Riley R."/>
            <person name="Andreopoulos W."/>
            <person name="Labutti K."/>
            <person name="Pangilinan J."/>
            <person name="Ruiz-Duenas F.J."/>
            <person name="Barrasa J.M."/>
            <person name="Sanchez-Garcia M."/>
            <person name="Camarero S."/>
            <person name="Miyauchi S."/>
            <person name="Serrano A."/>
            <person name="Linde D."/>
            <person name="Babiker R."/>
            <person name="Drula E."/>
            <person name="Ayuso-Fernandez I."/>
            <person name="Pacheco R."/>
            <person name="Padilla G."/>
            <person name="Ferreira P."/>
            <person name="Barriuso J."/>
            <person name="Kellner H."/>
            <person name="Castanera R."/>
            <person name="Alfaro M."/>
            <person name="Ramirez L."/>
            <person name="Pisabarro A.G."/>
            <person name="Kuo A."/>
            <person name="Tritt A."/>
            <person name="Lipzen A."/>
            <person name="He G."/>
            <person name="Yan M."/>
            <person name="Ng V."/>
            <person name="Cullen D."/>
            <person name="Martin F."/>
            <person name="Rosso M.-N."/>
            <person name="Henrissat B."/>
            <person name="Hibbett D."/>
            <person name="Martinez A.T."/>
            <person name="Grigoriev I.V."/>
        </authorList>
    </citation>
    <scope>NUCLEOTIDE SEQUENCE</scope>
    <source>
        <strain evidence="4">CIRM-BRFM 674</strain>
    </source>
</reference>
<dbReference type="InterPro" id="IPR036956">
    <property type="entry name" value="Impact_N_sf"/>
</dbReference>
<evidence type="ECO:0000259" key="3">
    <source>
        <dbReference type="Pfam" id="PF01205"/>
    </source>
</evidence>
<feature type="region of interest" description="Disordered" evidence="2">
    <location>
        <begin position="1"/>
        <end position="31"/>
    </location>
</feature>
<evidence type="ECO:0000313" key="4">
    <source>
        <dbReference type="EMBL" id="KAF9476357.1"/>
    </source>
</evidence>
<comment type="similarity">
    <text evidence="1">Belongs to the IMPACT family.</text>
</comment>
<keyword evidence="4" id="KW-0689">Ribosomal protein</keyword>
<dbReference type="Pfam" id="PF01205">
    <property type="entry name" value="Impact_N"/>
    <property type="match status" value="1"/>
</dbReference>
<evidence type="ECO:0000256" key="2">
    <source>
        <dbReference type="SAM" id="MobiDB-lite"/>
    </source>
</evidence>
<dbReference type="GO" id="GO:0005737">
    <property type="term" value="C:cytoplasm"/>
    <property type="evidence" value="ECO:0007669"/>
    <property type="project" value="TreeGrafter"/>
</dbReference>
<dbReference type="GO" id="GO:0005840">
    <property type="term" value="C:ribosome"/>
    <property type="evidence" value="ECO:0007669"/>
    <property type="project" value="UniProtKB-KW"/>
</dbReference>
<comment type="caution">
    <text evidence="4">The sequence shown here is derived from an EMBL/GenBank/DDBJ whole genome shotgun (WGS) entry which is preliminary data.</text>
</comment>
<dbReference type="OrthoDB" id="69641at2759"/>
<dbReference type="InterPro" id="IPR023582">
    <property type="entry name" value="Impact"/>
</dbReference>
<dbReference type="PANTHER" id="PTHR16301">
    <property type="entry name" value="IMPACT-RELATED"/>
    <property type="match status" value="1"/>
</dbReference>
<dbReference type="Proteomes" id="UP000807469">
    <property type="component" value="Unassembled WGS sequence"/>
</dbReference>
<evidence type="ECO:0000256" key="1">
    <source>
        <dbReference type="ARBA" id="ARBA00007665"/>
    </source>
</evidence>
<keyword evidence="5" id="KW-1185">Reference proteome</keyword>
<dbReference type="GO" id="GO:0006446">
    <property type="term" value="P:regulation of translational initiation"/>
    <property type="evidence" value="ECO:0007669"/>
    <property type="project" value="TreeGrafter"/>
</dbReference>
<gene>
    <name evidence="4" type="ORF">BDN70DRAFT_882522</name>
</gene>
<accession>A0A9P5YV78</accession>
<keyword evidence="4" id="KW-0687">Ribonucleoprotein</keyword>
<feature type="compositionally biased region" description="Polar residues" evidence="2">
    <location>
        <begin position="11"/>
        <end position="20"/>
    </location>
</feature>
<dbReference type="Gene3D" id="3.30.230.30">
    <property type="entry name" value="Impact, N-terminal domain"/>
    <property type="match status" value="1"/>
</dbReference>
<name>A0A9P5YV78_9AGAR</name>
<feature type="compositionally biased region" description="Basic residues" evidence="2">
    <location>
        <begin position="1"/>
        <end position="10"/>
    </location>
</feature>
<evidence type="ECO:0000313" key="5">
    <source>
        <dbReference type="Proteomes" id="UP000807469"/>
    </source>
</evidence>